<dbReference type="AlphaFoldDB" id="A0A5C2SSG9"/>
<feature type="region of interest" description="Disordered" evidence="1">
    <location>
        <begin position="44"/>
        <end position="75"/>
    </location>
</feature>
<keyword evidence="3" id="KW-1185">Reference proteome</keyword>
<feature type="compositionally biased region" description="Basic residues" evidence="1">
    <location>
        <begin position="62"/>
        <end position="75"/>
    </location>
</feature>
<evidence type="ECO:0000256" key="1">
    <source>
        <dbReference type="SAM" id="MobiDB-lite"/>
    </source>
</evidence>
<evidence type="ECO:0000313" key="2">
    <source>
        <dbReference type="EMBL" id="RPD66630.1"/>
    </source>
</evidence>
<proteinExistence type="predicted"/>
<sequence length="75" mass="8316">MPAFGLLLPTAAAQIQSTRRSCGGPTFDGLRLRQGPRCTPSVQYVRSSVRSRHGSESVACARPRRVRRVQNRHGR</sequence>
<reference evidence="2" key="1">
    <citation type="journal article" date="2018" name="Genome Biol. Evol.">
        <title>Genomics and development of Lentinus tigrinus, a white-rot wood-decaying mushroom with dimorphic fruiting bodies.</title>
        <authorList>
            <person name="Wu B."/>
            <person name="Xu Z."/>
            <person name="Knudson A."/>
            <person name="Carlson A."/>
            <person name="Chen N."/>
            <person name="Kovaka S."/>
            <person name="LaButti K."/>
            <person name="Lipzen A."/>
            <person name="Pennachio C."/>
            <person name="Riley R."/>
            <person name="Schakwitz W."/>
            <person name="Umezawa K."/>
            <person name="Ohm R.A."/>
            <person name="Grigoriev I.V."/>
            <person name="Nagy L.G."/>
            <person name="Gibbons J."/>
            <person name="Hibbett D."/>
        </authorList>
    </citation>
    <scope>NUCLEOTIDE SEQUENCE [LARGE SCALE GENOMIC DNA]</scope>
    <source>
        <strain evidence="2">ALCF2SS1-6</strain>
    </source>
</reference>
<organism evidence="2 3">
    <name type="scientific">Lentinus tigrinus ALCF2SS1-6</name>
    <dbReference type="NCBI Taxonomy" id="1328759"/>
    <lineage>
        <taxon>Eukaryota</taxon>
        <taxon>Fungi</taxon>
        <taxon>Dikarya</taxon>
        <taxon>Basidiomycota</taxon>
        <taxon>Agaricomycotina</taxon>
        <taxon>Agaricomycetes</taxon>
        <taxon>Polyporales</taxon>
        <taxon>Polyporaceae</taxon>
        <taxon>Lentinus</taxon>
    </lineage>
</organism>
<gene>
    <name evidence="2" type="ORF">L227DRAFT_570493</name>
</gene>
<dbReference type="Proteomes" id="UP000313359">
    <property type="component" value="Unassembled WGS sequence"/>
</dbReference>
<dbReference type="EMBL" id="ML122251">
    <property type="protein sequence ID" value="RPD66630.1"/>
    <property type="molecule type" value="Genomic_DNA"/>
</dbReference>
<protein>
    <submittedName>
        <fullName evidence="2">Uncharacterized protein</fullName>
    </submittedName>
</protein>
<evidence type="ECO:0000313" key="3">
    <source>
        <dbReference type="Proteomes" id="UP000313359"/>
    </source>
</evidence>
<name>A0A5C2SSG9_9APHY</name>
<accession>A0A5C2SSG9</accession>